<gene>
    <name evidence="13" type="ORF">AMSG_05602</name>
</gene>
<feature type="domain" description="Alpha-D-phosphohexomutase alpha/beta/alpha" evidence="10">
    <location>
        <begin position="174"/>
        <end position="311"/>
    </location>
</feature>
<dbReference type="GO" id="GO:0000287">
    <property type="term" value="F:magnesium ion binding"/>
    <property type="evidence" value="ECO:0007669"/>
    <property type="project" value="InterPro"/>
</dbReference>
<sequence length="710" mass="74806">MYRAQFPFPPYFPYGTPPALFAHPSPLPASPAAMNLASPLPSSGWYSPSPALSSAPVGAAYGFGMPSPARPAAYPSPLVAMSFSPAQPGPPAFHPPAYSPLAAYSPFARRAHHMPPPPSSPSMRGLRSRAAAGAARASAAAAANGISMSAITPQIRPRPAFTISRLETAAYEGQKPGTSGLRKKVAVMQQPNYVANFVQAIFDAVDDLAGATLVVGGDGRFYNDVVIQLIVRMAAANGVGKLIVGQNGILSTPAVSALVRDFGAAGGIILTASHNPGGPDGDLGIKYNIGNGGPAPDAVTAAIYDATKSISRILTADDIDDIALATPARYTFAGSDFEVQVVDSVANYVDNMKRIFDFPAISSLLTSGSFSMVFDAMHGVTGPYATAVLVDELGAPPSSVINGTPLPDFGGGHPDPNLTYAHDLVELMNSGKYDFGAASDGDGDRNMVLGNQFFVNPSDSVAIIAAHANDTIPFFARSPLTGLARSMPTSQALDRVAAHLGLELYETPTGWKYFGSLMDAGLISICGEESFGQSSVHIREKDGLWAVLAWLSILAANPGSSVEDICTRHWASYGRNYFTRYDFEEVDSDGAAELMARLVRKLDSWVGGKLDAGYVVRHADEFAYVDPVNGARASNQGIRFLFDDGSRIVFRLSGTGSSGATIRVYIEQYEPDASEASTPASEKLAPLVNLALSMSRMEEYTGRTEPTVIT</sequence>
<dbReference type="EC" id="5.4.2.2" evidence="4"/>
<dbReference type="PROSITE" id="PS00710">
    <property type="entry name" value="PGM_PMM"/>
    <property type="match status" value="1"/>
</dbReference>
<feature type="region of interest" description="Disordered" evidence="9">
    <location>
        <begin position="109"/>
        <end position="129"/>
    </location>
</feature>
<dbReference type="InterPro" id="IPR036900">
    <property type="entry name" value="A-D-PHexomutase_C_sf"/>
</dbReference>
<evidence type="ECO:0000259" key="10">
    <source>
        <dbReference type="Pfam" id="PF02878"/>
    </source>
</evidence>
<protein>
    <recommendedName>
        <fullName evidence="4">phosphoglucomutase (alpha-D-glucose-1,6-bisphosphate-dependent)</fullName>
        <ecNumber evidence="4">5.4.2.2</ecNumber>
    </recommendedName>
</protein>
<dbReference type="PANTHER" id="PTHR22573">
    <property type="entry name" value="PHOSPHOHEXOMUTASE FAMILY MEMBER"/>
    <property type="match status" value="1"/>
</dbReference>
<dbReference type="PANTHER" id="PTHR22573:SF2">
    <property type="entry name" value="PHOSPHOGLUCOMUTASE"/>
    <property type="match status" value="1"/>
</dbReference>
<keyword evidence="14" id="KW-1185">Reference proteome</keyword>
<dbReference type="STRING" id="461836.A0A0L0DB75"/>
<dbReference type="GO" id="GO:0005975">
    <property type="term" value="P:carbohydrate metabolic process"/>
    <property type="evidence" value="ECO:0007669"/>
    <property type="project" value="InterPro"/>
</dbReference>
<evidence type="ECO:0000256" key="8">
    <source>
        <dbReference type="ARBA" id="ARBA00023235"/>
    </source>
</evidence>
<evidence type="ECO:0000256" key="7">
    <source>
        <dbReference type="ARBA" id="ARBA00022842"/>
    </source>
</evidence>
<dbReference type="InterPro" id="IPR045244">
    <property type="entry name" value="PGM"/>
</dbReference>
<comment type="similarity">
    <text evidence="3">Belongs to the phosphohexose mutase family.</text>
</comment>
<dbReference type="FunFam" id="3.40.120.10:FF:000005">
    <property type="entry name" value="Phosphoglucomutase 5"/>
    <property type="match status" value="1"/>
</dbReference>
<comment type="catalytic activity">
    <reaction evidence="1">
        <text>alpha-D-glucose 1-phosphate = alpha-D-glucose 6-phosphate</text>
        <dbReference type="Rhea" id="RHEA:23536"/>
        <dbReference type="ChEBI" id="CHEBI:58225"/>
        <dbReference type="ChEBI" id="CHEBI:58601"/>
        <dbReference type="EC" id="5.4.2.2"/>
    </reaction>
</comment>
<evidence type="ECO:0000256" key="5">
    <source>
        <dbReference type="ARBA" id="ARBA00022553"/>
    </source>
</evidence>
<dbReference type="RefSeq" id="XP_013757676.1">
    <property type="nucleotide sequence ID" value="XM_013902222.1"/>
</dbReference>
<dbReference type="PRINTS" id="PR00509">
    <property type="entry name" value="PGMPMM"/>
</dbReference>
<dbReference type="SUPFAM" id="SSF53738">
    <property type="entry name" value="Phosphoglucomutase, first 3 domains"/>
    <property type="match status" value="3"/>
</dbReference>
<evidence type="ECO:0000259" key="12">
    <source>
        <dbReference type="Pfam" id="PF02880"/>
    </source>
</evidence>
<dbReference type="CDD" id="cd03085">
    <property type="entry name" value="PGM1"/>
    <property type="match status" value="1"/>
</dbReference>
<dbReference type="InterPro" id="IPR005846">
    <property type="entry name" value="A-D-PHexomutase_a/b/a-III"/>
</dbReference>
<evidence type="ECO:0000313" key="14">
    <source>
        <dbReference type="Proteomes" id="UP000054408"/>
    </source>
</evidence>
<dbReference type="Gene3D" id="3.30.310.50">
    <property type="entry name" value="Alpha-D-phosphohexomutase, C-terminal domain"/>
    <property type="match status" value="1"/>
</dbReference>
<dbReference type="GeneID" id="25564976"/>
<dbReference type="InterPro" id="IPR005845">
    <property type="entry name" value="A-D-PHexomutase_a/b/a-II"/>
</dbReference>
<evidence type="ECO:0000256" key="3">
    <source>
        <dbReference type="ARBA" id="ARBA00010231"/>
    </source>
</evidence>
<dbReference type="Pfam" id="PF02879">
    <property type="entry name" value="PGM_PMM_II"/>
    <property type="match status" value="1"/>
</dbReference>
<dbReference type="InterPro" id="IPR005844">
    <property type="entry name" value="A-D-PHexomutase_a/b/a-I"/>
</dbReference>
<name>A0A0L0DB75_THETB</name>
<dbReference type="EMBL" id="GL349456">
    <property type="protein sequence ID" value="KNC49567.1"/>
    <property type="molecule type" value="Genomic_DNA"/>
</dbReference>
<keyword evidence="8" id="KW-0413">Isomerase</keyword>
<evidence type="ECO:0000259" key="11">
    <source>
        <dbReference type="Pfam" id="PF02879"/>
    </source>
</evidence>
<dbReference type="FunFam" id="3.30.310.50:FF:000002">
    <property type="entry name" value="Phosphoglucomutase 5"/>
    <property type="match status" value="1"/>
</dbReference>
<dbReference type="InterPro" id="IPR016055">
    <property type="entry name" value="A-D-PHexomutase_a/b/a-I/II/III"/>
</dbReference>
<keyword evidence="7" id="KW-0460">Magnesium</keyword>
<dbReference type="Proteomes" id="UP000054408">
    <property type="component" value="Unassembled WGS sequence"/>
</dbReference>
<feature type="domain" description="Alpha-D-phosphohexomutase alpha/beta/alpha" evidence="11">
    <location>
        <begin position="347"/>
        <end position="449"/>
    </location>
</feature>
<dbReference type="eggNOG" id="KOG0625">
    <property type="taxonomic scope" value="Eukaryota"/>
</dbReference>
<proteinExistence type="inferred from homology"/>
<evidence type="ECO:0000256" key="4">
    <source>
        <dbReference type="ARBA" id="ARBA00012728"/>
    </source>
</evidence>
<organism evidence="13 14">
    <name type="scientific">Thecamonas trahens ATCC 50062</name>
    <dbReference type="NCBI Taxonomy" id="461836"/>
    <lineage>
        <taxon>Eukaryota</taxon>
        <taxon>Apusozoa</taxon>
        <taxon>Apusomonadida</taxon>
        <taxon>Apusomonadidae</taxon>
        <taxon>Thecamonas</taxon>
    </lineage>
</organism>
<dbReference type="Pfam" id="PF02878">
    <property type="entry name" value="PGM_PMM_I"/>
    <property type="match status" value="1"/>
</dbReference>
<feature type="domain" description="Alpha-D-phosphohexomutase alpha/beta/alpha" evidence="12">
    <location>
        <begin position="459"/>
        <end position="573"/>
    </location>
</feature>
<dbReference type="GO" id="GO:0004614">
    <property type="term" value="F:phosphoglucomutase activity"/>
    <property type="evidence" value="ECO:0007669"/>
    <property type="project" value="UniProtKB-EC"/>
</dbReference>
<evidence type="ECO:0000256" key="6">
    <source>
        <dbReference type="ARBA" id="ARBA00022723"/>
    </source>
</evidence>
<evidence type="ECO:0000256" key="2">
    <source>
        <dbReference type="ARBA" id="ARBA00001946"/>
    </source>
</evidence>
<dbReference type="Pfam" id="PF02880">
    <property type="entry name" value="PGM_PMM_III"/>
    <property type="match status" value="1"/>
</dbReference>
<evidence type="ECO:0000256" key="1">
    <source>
        <dbReference type="ARBA" id="ARBA00000443"/>
    </source>
</evidence>
<keyword evidence="6" id="KW-0479">Metal-binding</keyword>
<dbReference type="InterPro" id="IPR016066">
    <property type="entry name" value="A-D-PHexomutase_CS"/>
</dbReference>
<dbReference type="OrthoDB" id="2291at2759"/>
<comment type="cofactor">
    <cofactor evidence="2">
        <name>Mg(2+)</name>
        <dbReference type="ChEBI" id="CHEBI:18420"/>
    </cofactor>
</comment>
<dbReference type="Pfam" id="PF24947">
    <property type="entry name" value="PGM1_C_vert_fung"/>
    <property type="match status" value="1"/>
</dbReference>
<dbReference type="InterPro" id="IPR005841">
    <property type="entry name" value="Alpha-D-phosphohexomutase_SF"/>
</dbReference>
<dbReference type="FunFam" id="3.40.120.10:FF:000004">
    <property type="entry name" value="Phosphoglucomutase 5"/>
    <property type="match status" value="1"/>
</dbReference>
<accession>A0A0L0DB75</accession>
<reference evidence="13 14" key="1">
    <citation type="submission" date="2010-05" db="EMBL/GenBank/DDBJ databases">
        <title>The Genome Sequence of Thecamonas trahens ATCC 50062.</title>
        <authorList>
            <consortium name="The Broad Institute Genome Sequencing Platform"/>
            <person name="Russ C."/>
            <person name="Cuomo C."/>
            <person name="Shea T."/>
            <person name="Young S.K."/>
            <person name="Zeng Q."/>
            <person name="Koehrsen M."/>
            <person name="Haas B."/>
            <person name="Borodovsky M."/>
            <person name="Guigo R."/>
            <person name="Alvarado L."/>
            <person name="Berlin A."/>
            <person name="Bochicchio J."/>
            <person name="Borenstein D."/>
            <person name="Chapman S."/>
            <person name="Chen Z."/>
            <person name="Freedman E."/>
            <person name="Gellesch M."/>
            <person name="Goldberg J."/>
            <person name="Griggs A."/>
            <person name="Gujja S."/>
            <person name="Heilman E."/>
            <person name="Heiman D."/>
            <person name="Hepburn T."/>
            <person name="Howarth C."/>
            <person name="Jen D."/>
            <person name="Larson L."/>
            <person name="Mehta T."/>
            <person name="Park D."/>
            <person name="Pearson M."/>
            <person name="Roberts A."/>
            <person name="Saif S."/>
            <person name="Shenoy N."/>
            <person name="Sisk P."/>
            <person name="Stolte C."/>
            <person name="Sykes S."/>
            <person name="Thomson T."/>
            <person name="Walk T."/>
            <person name="White J."/>
            <person name="Yandava C."/>
            <person name="Burger G."/>
            <person name="Gray M.W."/>
            <person name="Holland P.W.H."/>
            <person name="King N."/>
            <person name="Lang F.B.F."/>
            <person name="Roger A.J."/>
            <person name="Ruiz-Trillo I."/>
            <person name="Lander E."/>
            <person name="Nusbaum C."/>
        </authorList>
    </citation>
    <scope>NUCLEOTIDE SEQUENCE [LARGE SCALE GENOMIC DNA]</scope>
    <source>
        <strain evidence="13 14">ATCC 50062</strain>
    </source>
</reference>
<dbReference type="OMA" id="DGMHGAG"/>
<dbReference type="NCBIfam" id="NF005737">
    <property type="entry name" value="PRK07564.1-1"/>
    <property type="match status" value="1"/>
</dbReference>
<dbReference type="GO" id="GO:0005829">
    <property type="term" value="C:cytosol"/>
    <property type="evidence" value="ECO:0007669"/>
    <property type="project" value="TreeGrafter"/>
</dbReference>
<evidence type="ECO:0000313" key="13">
    <source>
        <dbReference type="EMBL" id="KNC49567.1"/>
    </source>
</evidence>
<dbReference type="AlphaFoldDB" id="A0A0L0DB75"/>
<keyword evidence="5" id="KW-0597">Phosphoprotein</keyword>
<dbReference type="Gene3D" id="3.40.120.10">
    <property type="entry name" value="Alpha-D-Glucose-1,6-Bisphosphate, subunit A, domain 3"/>
    <property type="match status" value="3"/>
</dbReference>
<dbReference type="SUPFAM" id="SSF55957">
    <property type="entry name" value="Phosphoglucomutase, C-terminal domain"/>
    <property type="match status" value="1"/>
</dbReference>
<evidence type="ECO:0000256" key="9">
    <source>
        <dbReference type="SAM" id="MobiDB-lite"/>
    </source>
</evidence>